<reference evidence="2 3" key="1">
    <citation type="submission" date="2015-12" db="EMBL/GenBank/DDBJ databases">
        <title>Genome sequence of Tistrella mobilis MCCC 1A02139.</title>
        <authorList>
            <person name="Lu L."/>
            <person name="Lai Q."/>
            <person name="Shao Z."/>
            <person name="Qian P."/>
        </authorList>
    </citation>
    <scope>NUCLEOTIDE SEQUENCE [LARGE SCALE GENOMIC DNA]</scope>
    <source>
        <strain evidence="2 3">MCCC 1A02139</strain>
    </source>
</reference>
<feature type="signal peptide" evidence="1">
    <location>
        <begin position="1"/>
        <end position="19"/>
    </location>
</feature>
<gene>
    <name evidence="2" type="ORF">AUP44_06640</name>
</gene>
<dbReference type="AlphaFoldDB" id="A0A162KQN3"/>
<organism evidence="2 3">
    <name type="scientific">Tistrella mobilis</name>
    <dbReference type="NCBI Taxonomy" id="171437"/>
    <lineage>
        <taxon>Bacteria</taxon>
        <taxon>Pseudomonadati</taxon>
        <taxon>Pseudomonadota</taxon>
        <taxon>Alphaproteobacteria</taxon>
        <taxon>Geminicoccales</taxon>
        <taxon>Geminicoccaceae</taxon>
        <taxon>Tistrella</taxon>
    </lineage>
</organism>
<sequence>MQAMRALLLTTIGLLVAQAASGTERVTLPQPFSMAYYESWEEIPVALGSATRLAMTPDHVDVQVLGFVKPDLVYPGGLDLTETGLQAPVPGPVLADAVRALKARAPAMKVLLAVGGSGYVDGWRRYDPRALARLVTDLGLDGVDLDYEPAKPDCQTAEARRGPTVVCRTDLTWSRLIADTRAVLPRPMMLSIPGWSTGAYGSGAFQTEPPGGPYTGSMLWLGRDREAAAAVDLVAIMAYAAGPSYDPERAFAAYRAIWDGPLALGLIVPPDPTGQPVPPIDAIRDLAARLKDQEQAGVMVYGMLGTPPSGPSAATPSGGMMLRAVCEGFGRDGCDAVLP</sequence>
<evidence type="ECO:0000313" key="2">
    <source>
        <dbReference type="EMBL" id="KYO51883.1"/>
    </source>
</evidence>
<dbReference type="GeneID" id="97241819"/>
<dbReference type="RefSeq" id="WP_062764980.1">
    <property type="nucleotide sequence ID" value="NZ_CP121045.1"/>
</dbReference>
<evidence type="ECO:0000256" key="1">
    <source>
        <dbReference type="SAM" id="SignalP"/>
    </source>
</evidence>
<dbReference type="EMBL" id="LPZR01000164">
    <property type="protein sequence ID" value="KYO51883.1"/>
    <property type="molecule type" value="Genomic_DNA"/>
</dbReference>
<proteinExistence type="predicted"/>
<keyword evidence="1" id="KW-0732">Signal</keyword>
<name>A0A162KQN3_9PROT</name>
<dbReference type="InterPro" id="IPR017853">
    <property type="entry name" value="GH"/>
</dbReference>
<dbReference type="Proteomes" id="UP000075787">
    <property type="component" value="Unassembled WGS sequence"/>
</dbReference>
<feature type="chain" id="PRO_5007836682" evidence="1">
    <location>
        <begin position="20"/>
        <end position="339"/>
    </location>
</feature>
<evidence type="ECO:0000313" key="3">
    <source>
        <dbReference type="Proteomes" id="UP000075787"/>
    </source>
</evidence>
<protein>
    <submittedName>
        <fullName evidence="2">Uncharacterized protein</fullName>
    </submittedName>
</protein>
<dbReference type="OrthoDB" id="9775889at2"/>
<accession>A0A162KQN3</accession>
<dbReference type="SUPFAM" id="SSF51445">
    <property type="entry name" value="(Trans)glycosidases"/>
    <property type="match status" value="1"/>
</dbReference>
<dbReference type="Gene3D" id="3.20.20.80">
    <property type="entry name" value="Glycosidases"/>
    <property type="match status" value="1"/>
</dbReference>
<comment type="caution">
    <text evidence="2">The sequence shown here is derived from an EMBL/GenBank/DDBJ whole genome shotgun (WGS) entry which is preliminary data.</text>
</comment>